<dbReference type="GO" id="GO:0016616">
    <property type="term" value="F:oxidoreductase activity, acting on the CH-OH group of donors, NAD or NADP as acceptor"/>
    <property type="evidence" value="ECO:0007669"/>
    <property type="project" value="InterPro"/>
</dbReference>
<evidence type="ECO:0000313" key="10">
    <source>
        <dbReference type="Proteomes" id="UP000291591"/>
    </source>
</evidence>
<dbReference type="NCBIfam" id="TIGR02089">
    <property type="entry name" value="TTC"/>
    <property type="match status" value="1"/>
</dbReference>
<gene>
    <name evidence="9" type="ORF">EV383_2266</name>
</gene>
<dbReference type="Proteomes" id="UP000291591">
    <property type="component" value="Unassembled WGS sequence"/>
</dbReference>
<evidence type="ECO:0000256" key="4">
    <source>
        <dbReference type="ARBA" id="ARBA00022723"/>
    </source>
</evidence>
<dbReference type="PANTHER" id="PTHR43275">
    <property type="entry name" value="D-MALATE DEHYDROGENASE [DECARBOXYLATING]"/>
    <property type="match status" value="1"/>
</dbReference>
<evidence type="ECO:0000259" key="8">
    <source>
        <dbReference type="SMART" id="SM01329"/>
    </source>
</evidence>
<keyword evidence="10" id="KW-1185">Reference proteome</keyword>
<dbReference type="OrthoDB" id="5289857at2"/>
<feature type="domain" description="Isopropylmalate dehydrogenase-like" evidence="8">
    <location>
        <begin position="17"/>
        <end position="363"/>
    </location>
</feature>
<organism evidence="9 10">
    <name type="scientific">Pseudonocardia sediminis</name>
    <dbReference type="NCBI Taxonomy" id="1397368"/>
    <lineage>
        <taxon>Bacteria</taxon>
        <taxon>Bacillati</taxon>
        <taxon>Actinomycetota</taxon>
        <taxon>Actinomycetes</taxon>
        <taxon>Pseudonocardiales</taxon>
        <taxon>Pseudonocardiaceae</taxon>
        <taxon>Pseudonocardia</taxon>
    </lineage>
</organism>
<accession>A0A4Q7UWW3</accession>
<reference evidence="9 10" key="1">
    <citation type="submission" date="2019-02" db="EMBL/GenBank/DDBJ databases">
        <title>Sequencing the genomes of 1000 actinobacteria strains.</title>
        <authorList>
            <person name="Klenk H.-P."/>
        </authorList>
    </citation>
    <scope>NUCLEOTIDE SEQUENCE [LARGE SCALE GENOMIC DNA]</scope>
    <source>
        <strain evidence="9 10">DSM 45779</strain>
    </source>
</reference>
<comment type="similarity">
    <text evidence="3">Belongs to the isocitrate and isopropylmalate dehydrogenases family.</text>
</comment>
<dbReference type="InterPro" id="IPR011829">
    <property type="entry name" value="TTC_DH"/>
</dbReference>
<keyword evidence="7" id="KW-0464">Manganese</keyword>
<dbReference type="PANTHER" id="PTHR43275:SF1">
    <property type="entry name" value="D-MALATE DEHYDROGENASE [DECARBOXYLATING]"/>
    <property type="match status" value="1"/>
</dbReference>
<dbReference type="Gene3D" id="3.40.718.10">
    <property type="entry name" value="Isopropylmalate Dehydrogenase"/>
    <property type="match status" value="1"/>
</dbReference>
<evidence type="ECO:0000256" key="7">
    <source>
        <dbReference type="ARBA" id="ARBA00023211"/>
    </source>
</evidence>
<evidence type="ECO:0000256" key="2">
    <source>
        <dbReference type="ARBA" id="ARBA00001946"/>
    </source>
</evidence>
<dbReference type="EMBL" id="SHKL01000001">
    <property type="protein sequence ID" value="RZT85401.1"/>
    <property type="molecule type" value="Genomic_DNA"/>
</dbReference>
<keyword evidence="5" id="KW-0560">Oxidoreductase</keyword>
<dbReference type="InterPro" id="IPR050501">
    <property type="entry name" value="ICDH/IPMDH"/>
</dbReference>
<keyword evidence="4" id="KW-0479">Metal-binding</keyword>
<dbReference type="Pfam" id="PF00180">
    <property type="entry name" value="Iso_dh"/>
    <property type="match status" value="1"/>
</dbReference>
<evidence type="ECO:0000256" key="6">
    <source>
        <dbReference type="ARBA" id="ARBA00023027"/>
    </source>
</evidence>
<sequence length="368" mass="39181">MTTTPEHGARGAAHRYRIALIPGDGIGREVIPPATAVLDAVGRRHGVTFAYDGFDWSCERYAAEGSMMPADGLDRIRRHDAILLGAVGWQGVPDHVSLWQLLIPIRREFAQYVNLRPITVFEGVPGPLRAARPGDTDGGVDLVVVRENSEGEYSEVGGRFGRGTAGELALQEAVFTRAGVSRIADYAFDLATRRRGHVTSATKSNGIVHTMPFWDEVVASRAEAFPGVRWRSEHIDALAAKVVLDPSSFDVIVASNLMGDILSDLAAAVAGSIGIAPSGNLNPEREYPSMFEPVHGSAPDIAGKGVANPLGAIWSAGLMLTHLGHPEAGDEVLAAIRDTVRSGKTLTRDLGGTAGTDELTRAVLERLS</sequence>
<comment type="caution">
    <text evidence="9">The sequence shown here is derived from an EMBL/GenBank/DDBJ whole genome shotgun (WGS) entry which is preliminary data.</text>
</comment>
<comment type="cofactor">
    <cofactor evidence="1">
        <name>Mn(2+)</name>
        <dbReference type="ChEBI" id="CHEBI:29035"/>
    </cofactor>
</comment>
<evidence type="ECO:0000256" key="5">
    <source>
        <dbReference type="ARBA" id="ARBA00023002"/>
    </source>
</evidence>
<dbReference type="AlphaFoldDB" id="A0A4Q7UWW3"/>
<dbReference type="InterPro" id="IPR024084">
    <property type="entry name" value="IsoPropMal-DH-like_dom"/>
</dbReference>
<protein>
    <submittedName>
        <fullName evidence="9">Tartrate dehydrogenase/decarboxylase/D-malate dehydrogenase</fullName>
    </submittedName>
</protein>
<dbReference type="SUPFAM" id="SSF53659">
    <property type="entry name" value="Isocitrate/Isopropylmalate dehydrogenase-like"/>
    <property type="match status" value="1"/>
</dbReference>
<name>A0A4Q7UWW3_PSEST</name>
<evidence type="ECO:0000256" key="1">
    <source>
        <dbReference type="ARBA" id="ARBA00001936"/>
    </source>
</evidence>
<dbReference type="SMART" id="SM01329">
    <property type="entry name" value="Iso_dh"/>
    <property type="match status" value="1"/>
</dbReference>
<evidence type="ECO:0000313" key="9">
    <source>
        <dbReference type="EMBL" id="RZT85401.1"/>
    </source>
</evidence>
<proteinExistence type="inferred from homology"/>
<comment type="cofactor">
    <cofactor evidence="2">
        <name>Mg(2+)</name>
        <dbReference type="ChEBI" id="CHEBI:18420"/>
    </cofactor>
</comment>
<dbReference type="GO" id="GO:0046872">
    <property type="term" value="F:metal ion binding"/>
    <property type="evidence" value="ECO:0007669"/>
    <property type="project" value="UniProtKB-KW"/>
</dbReference>
<dbReference type="GO" id="GO:0051287">
    <property type="term" value="F:NAD binding"/>
    <property type="evidence" value="ECO:0007669"/>
    <property type="project" value="InterPro"/>
</dbReference>
<evidence type="ECO:0000256" key="3">
    <source>
        <dbReference type="ARBA" id="ARBA00007769"/>
    </source>
</evidence>
<dbReference type="RefSeq" id="WP_130289867.1">
    <property type="nucleotide sequence ID" value="NZ_SHKL01000001.1"/>
</dbReference>
<keyword evidence="6" id="KW-0520">NAD</keyword>